<evidence type="ECO:0000313" key="1">
    <source>
        <dbReference type="EMBL" id="EQD41428.1"/>
    </source>
</evidence>
<proteinExistence type="predicted"/>
<reference evidence="1" key="2">
    <citation type="journal article" date="2014" name="ISME J.">
        <title>Microbial stratification in low pH oxic and suboxic macroscopic growths along an acid mine drainage.</title>
        <authorList>
            <person name="Mendez-Garcia C."/>
            <person name="Mesa V."/>
            <person name="Sprenger R.R."/>
            <person name="Richter M."/>
            <person name="Diez M.S."/>
            <person name="Solano J."/>
            <person name="Bargiela R."/>
            <person name="Golyshina O.V."/>
            <person name="Manteca A."/>
            <person name="Ramos J.L."/>
            <person name="Gallego J.R."/>
            <person name="Llorente I."/>
            <person name="Martins Dos Santos V.A."/>
            <person name="Jensen O.N."/>
            <person name="Pelaez A.I."/>
            <person name="Sanchez J."/>
            <person name="Ferrer M."/>
        </authorList>
    </citation>
    <scope>NUCLEOTIDE SEQUENCE</scope>
</reference>
<protein>
    <submittedName>
        <fullName evidence="1">CRISPR-associated protein, family</fullName>
    </submittedName>
</protein>
<name>T0Z8S4_9ZZZZ</name>
<dbReference type="EMBL" id="AUZZ01007687">
    <property type="protein sequence ID" value="EQD41428.1"/>
    <property type="molecule type" value="Genomic_DNA"/>
</dbReference>
<organism evidence="1">
    <name type="scientific">mine drainage metagenome</name>
    <dbReference type="NCBI Taxonomy" id="410659"/>
    <lineage>
        <taxon>unclassified sequences</taxon>
        <taxon>metagenomes</taxon>
        <taxon>ecological metagenomes</taxon>
    </lineage>
</organism>
<feature type="non-terminal residue" evidence="1">
    <location>
        <position position="1"/>
    </location>
</feature>
<comment type="caution">
    <text evidence="1">The sequence shown here is derived from an EMBL/GenBank/DDBJ whole genome shotgun (WGS) entry which is preliminary data.</text>
</comment>
<gene>
    <name evidence="1" type="ORF">B2A_10675</name>
</gene>
<reference evidence="1" key="1">
    <citation type="submission" date="2013-08" db="EMBL/GenBank/DDBJ databases">
        <authorList>
            <person name="Mendez C."/>
            <person name="Richter M."/>
            <person name="Ferrer M."/>
            <person name="Sanchez J."/>
        </authorList>
    </citation>
    <scope>NUCLEOTIDE SEQUENCE</scope>
</reference>
<sequence length="90" mass="9909">ELIRYAYPHTRSHARPAVDLARAWYVEHSDKLGSCSDFTILDALAPTKLGDANAPSKSIADYQLPNALPDELANKQDRHGNPALTLIDLL</sequence>
<dbReference type="AlphaFoldDB" id="T0Z8S4"/>
<accession>T0Z8S4</accession>